<comment type="caution">
    <text evidence="1">The sequence shown here is derived from an EMBL/GenBank/DDBJ whole genome shotgun (WGS) entry which is preliminary data.</text>
</comment>
<name>A0ABQ9IWL3_9CUCU</name>
<organism evidence="1 2">
    <name type="scientific">Molorchus minor</name>
    <dbReference type="NCBI Taxonomy" id="1323400"/>
    <lineage>
        <taxon>Eukaryota</taxon>
        <taxon>Metazoa</taxon>
        <taxon>Ecdysozoa</taxon>
        <taxon>Arthropoda</taxon>
        <taxon>Hexapoda</taxon>
        <taxon>Insecta</taxon>
        <taxon>Pterygota</taxon>
        <taxon>Neoptera</taxon>
        <taxon>Endopterygota</taxon>
        <taxon>Coleoptera</taxon>
        <taxon>Polyphaga</taxon>
        <taxon>Cucujiformia</taxon>
        <taxon>Chrysomeloidea</taxon>
        <taxon>Cerambycidae</taxon>
        <taxon>Lamiinae</taxon>
        <taxon>Monochamini</taxon>
        <taxon>Molorchus</taxon>
    </lineage>
</organism>
<dbReference type="EMBL" id="JAPWTJ010002117">
    <property type="protein sequence ID" value="KAJ8967851.1"/>
    <property type="molecule type" value="Genomic_DNA"/>
</dbReference>
<sequence length="62" mass="6926">MAKAPDPLKNPYGSCTGRMAYYYYLPSEALGSDLWSDMDSEEPHLCVACYSYAPLIQNTTKP</sequence>
<proteinExistence type="predicted"/>
<reference evidence="1" key="1">
    <citation type="journal article" date="2023" name="Insect Mol. Biol.">
        <title>Genome sequencing provides insights into the evolution of gene families encoding plant cell wall-degrading enzymes in longhorned beetles.</title>
        <authorList>
            <person name="Shin N.R."/>
            <person name="Okamura Y."/>
            <person name="Kirsch R."/>
            <person name="Pauchet Y."/>
        </authorList>
    </citation>
    <scope>NUCLEOTIDE SEQUENCE</scope>
    <source>
        <strain evidence="1">MMC_N1</strain>
    </source>
</reference>
<keyword evidence="2" id="KW-1185">Reference proteome</keyword>
<evidence type="ECO:0000313" key="2">
    <source>
        <dbReference type="Proteomes" id="UP001162164"/>
    </source>
</evidence>
<dbReference type="Proteomes" id="UP001162164">
    <property type="component" value="Unassembled WGS sequence"/>
</dbReference>
<evidence type="ECO:0000313" key="1">
    <source>
        <dbReference type="EMBL" id="KAJ8967851.1"/>
    </source>
</evidence>
<protein>
    <submittedName>
        <fullName evidence="1">Uncharacterized protein</fullName>
    </submittedName>
</protein>
<accession>A0ABQ9IWL3</accession>
<gene>
    <name evidence="1" type="ORF">NQ317_002181</name>
</gene>